<protein>
    <submittedName>
        <fullName evidence="1">Uncharacterized protein</fullName>
    </submittedName>
</protein>
<keyword evidence="2" id="KW-1185">Reference proteome</keyword>
<accession>A0A2T9YSP1</accession>
<dbReference type="EMBL" id="MBFR01000059">
    <property type="protein sequence ID" value="PVU95349.1"/>
    <property type="molecule type" value="Genomic_DNA"/>
</dbReference>
<proteinExistence type="predicted"/>
<dbReference type="Proteomes" id="UP000245383">
    <property type="component" value="Unassembled WGS sequence"/>
</dbReference>
<comment type="caution">
    <text evidence="1">The sequence shown here is derived from an EMBL/GenBank/DDBJ whole genome shotgun (WGS) entry which is preliminary data.</text>
</comment>
<sequence length="110" mass="12436">MSKESLDQETDVPLLSVNRSRMATSLYSASTGRVWQRPFIQCQQVAYGNVPLFSVNSNATDSSSNTKRLKSKKFNQEGKARFLNRTIKFVSSRGGSLYFEPYEQSLLTID</sequence>
<gene>
    <name evidence="1" type="ORF">BB561_001894</name>
</gene>
<evidence type="ECO:0000313" key="1">
    <source>
        <dbReference type="EMBL" id="PVU95349.1"/>
    </source>
</evidence>
<evidence type="ECO:0000313" key="2">
    <source>
        <dbReference type="Proteomes" id="UP000245383"/>
    </source>
</evidence>
<reference evidence="1 2" key="1">
    <citation type="journal article" date="2018" name="MBio">
        <title>Comparative Genomics Reveals the Core Gene Toolbox for the Fungus-Insect Symbiosis.</title>
        <authorList>
            <person name="Wang Y."/>
            <person name="Stata M."/>
            <person name="Wang W."/>
            <person name="Stajich J.E."/>
            <person name="White M.M."/>
            <person name="Moncalvo J.M."/>
        </authorList>
    </citation>
    <scope>NUCLEOTIDE SEQUENCE [LARGE SCALE GENOMIC DNA]</scope>
    <source>
        <strain evidence="1 2">SWE-8-4</strain>
    </source>
</reference>
<dbReference type="AlphaFoldDB" id="A0A2T9YSP1"/>
<organism evidence="1 2">
    <name type="scientific">Smittium simulii</name>
    <dbReference type="NCBI Taxonomy" id="133385"/>
    <lineage>
        <taxon>Eukaryota</taxon>
        <taxon>Fungi</taxon>
        <taxon>Fungi incertae sedis</taxon>
        <taxon>Zoopagomycota</taxon>
        <taxon>Kickxellomycotina</taxon>
        <taxon>Harpellomycetes</taxon>
        <taxon>Harpellales</taxon>
        <taxon>Legeriomycetaceae</taxon>
        <taxon>Smittium</taxon>
    </lineage>
</organism>
<name>A0A2T9YSP1_9FUNG</name>